<reference evidence="2" key="2">
    <citation type="submission" date="2021-04" db="EMBL/GenBank/DDBJ databases">
        <authorList>
            <person name="Gilroy R."/>
        </authorList>
    </citation>
    <scope>NUCLEOTIDE SEQUENCE</scope>
    <source>
        <strain evidence="2">CHK196-3914</strain>
    </source>
</reference>
<dbReference type="Proteomes" id="UP000824116">
    <property type="component" value="Unassembled WGS sequence"/>
</dbReference>
<name>A0A9D2G802_9FIRM</name>
<protein>
    <submittedName>
        <fullName evidence="2">Uncharacterized protein</fullName>
    </submittedName>
</protein>
<dbReference type="EMBL" id="DXAY01000141">
    <property type="protein sequence ID" value="HIZ74774.1"/>
    <property type="molecule type" value="Genomic_DNA"/>
</dbReference>
<gene>
    <name evidence="2" type="ORF">H9723_05985</name>
</gene>
<sequence length="268" mass="29711">MLGKLLKFDLKYGMKVFILLHVIIVFASVLGRLIFLDPLSFSNPDGALVSQVVLFSSAIFFLLMAACFCTWLIIAFRFYRNLFTGEGYLSWTLPASGIQHLWAKIISGCIWYLLNCFIEAGCVLFLVSGSNVTEACSHIAPEVTAELGIPLSTFALVLFLLMLVSGPVSVIQTYFCVVIGQLFPAHRILGAVAAYFVSSFVIQILSFVLQMGTGLLPEAFFIAQTGSDTQFATYFFATIGFSCIMMFIIAIIQYCVIHYIMKEKINLL</sequence>
<feature type="transmembrane region" description="Helical" evidence="1">
    <location>
        <begin position="188"/>
        <end position="211"/>
    </location>
</feature>
<feature type="transmembrane region" description="Helical" evidence="1">
    <location>
        <begin position="12"/>
        <end position="35"/>
    </location>
</feature>
<keyword evidence="1" id="KW-1133">Transmembrane helix</keyword>
<dbReference type="AlphaFoldDB" id="A0A9D2G802"/>
<feature type="transmembrane region" description="Helical" evidence="1">
    <location>
        <begin position="101"/>
        <end position="127"/>
    </location>
</feature>
<evidence type="ECO:0000313" key="3">
    <source>
        <dbReference type="Proteomes" id="UP000824116"/>
    </source>
</evidence>
<feature type="transmembrane region" description="Helical" evidence="1">
    <location>
        <begin position="147"/>
        <end position="176"/>
    </location>
</feature>
<accession>A0A9D2G802</accession>
<organism evidence="2 3">
    <name type="scientific">Candidatus Mediterraneibacter stercoravium</name>
    <dbReference type="NCBI Taxonomy" id="2838685"/>
    <lineage>
        <taxon>Bacteria</taxon>
        <taxon>Bacillati</taxon>
        <taxon>Bacillota</taxon>
        <taxon>Clostridia</taxon>
        <taxon>Lachnospirales</taxon>
        <taxon>Lachnospiraceae</taxon>
        <taxon>Mediterraneibacter</taxon>
    </lineage>
</organism>
<reference evidence="2" key="1">
    <citation type="journal article" date="2021" name="PeerJ">
        <title>Extensive microbial diversity within the chicken gut microbiome revealed by metagenomics and culture.</title>
        <authorList>
            <person name="Gilroy R."/>
            <person name="Ravi A."/>
            <person name="Getino M."/>
            <person name="Pursley I."/>
            <person name="Horton D.L."/>
            <person name="Alikhan N.F."/>
            <person name="Baker D."/>
            <person name="Gharbi K."/>
            <person name="Hall N."/>
            <person name="Watson M."/>
            <person name="Adriaenssens E.M."/>
            <person name="Foster-Nyarko E."/>
            <person name="Jarju S."/>
            <person name="Secka A."/>
            <person name="Antonio M."/>
            <person name="Oren A."/>
            <person name="Chaudhuri R.R."/>
            <person name="La Ragione R."/>
            <person name="Hildebrand F."/>
            <person name="Pallen M.J."/>
        </authorList>
    </citation>
    <scope>NUCLEOTIDE SEQUENCE</scope>
    <source>
        <strain evidence="2">CHK196-3914</strain>
    </source>
</reference>
<evidence type="ECO:0000313" key="2">
    <source>
        <dbReference type="EMBL" id="HIZ74774.1"/>
    </source>
</evidence>
<evidence type="ECO:0000256" key="1">
    <source>
        <dbReference type="SAM" id="Phobius"/>
    </source>
</evidence>
<feature type="transmembrane region" description="Helical" evidence="1">
    <location>
        <begin position="231"/>
        <end position="257"/>
    </location>
</feature>
<proteinExistence type="predicted"/>
<comment type="caution">
    <text evidence="2">The sequence shown here is derived from an EMBL/GenBank/DDBJ whole genome shotgun (WGS) entry which is preliminary data.</text>
</comment>
<feature type="transmembrane region" description="Helical" evidence="1">
    <location>
        <begin position="55"/>
        <end position="80"/>
    </location>
</feature>
<keyword evidence="1" id="KW-0812">Transmembrane</keyword>
<keyword evidence="1" id="KW-0472">Membrane</keyword>